<dbReference type="EMBL" id="DQ645539">
    <property type="protein sequence ID" value="ABF70875.1"/>
    <property type="molecule type" value="Genomic_DNA"/>
</dbReference>
<feature type="region of interest" description="Disordered" evidence="1">
    <location>
        <begin position="27"/>
        <end position="52"/>
    </location>
</feature>
<dbReference type="RefSeq" id="YP_740392.1">
    <property type="nucleotide sequence ID" value="NC_008332.1"/>
</dbReference>
<geneLocation type="mitochondrion" evidence="2"/>
<dbReference type="AlphaFoldDB" id="Q0GR46"/>
<organism evidence="2">
    <name type="scientific">Zea mays subsp. parviglumis</name>
    <name type="common">Balsas teosinte</name>
    <dbReference type="NCBI Taxonomy" id="76912"/>
    <lineage>
        <taxon>Eukaryota</taxon>
        <taxon>Viridiplantae</taxon>
        <taxon>Streptophyta</taxon>
        <taxon>Embryophyta</taxon>
        <taxon>Tracheophyta</taxon>
        <taxon>Spermatophyta</taxon>
        <taxon>Magnoliopsida</taxon>
        <taxon>Liliopsida</taxon>
        <taxon>Poales</taxon>
        <taxon>Poaceae</taxon>
        <taxon>PACMAD clade</taxon>
        <taxon>Panicoideae</taxon>
        <taxon>Andropogonodae</taxon>
        <taxon>Andropogoneae</taxon>
        <taxon>Tripsacinae</taxon>
        <taxon>Zea</taxon>
    </lineage>
</organism>
<evidence type="ECO:0000313" key="2">
    <source>
        <dbReference type="EMBL" id="ABF70875.1"/>
    </source>
</evidence>
<accession>Q0GR46</accession>
<keyword evidence="2" id="KW-0496">Mitochondrion</keyword>
<reference evidence="2" key="1">
    <citation type="submission" date="2006-05" db="EMBL/GenBank/DDBJ databases">
        <title>The complete mitochondrial genomes of five close relatives of maize.</title>
        <authorList>
            <person name="Allen J.O."/>
            <person name="Minx P."/>
            <person name="Fauron C.M."/>
            <person name="Oddiraju S."/>
            <person name="Clifton S.W."/>
            <person name="Newton K.J."/>
        </authorList>
    </citation>
    <scope>NUCLEOTIDE SEQUENCE</scope>
</reference>
<name>Q0GR46_ZEAMP</name>
<proteinExistence type="predicted"/>
<feature type="compositionally biased region" description="Polar residues" evidence="1">
    <location>
        <begin position="29"/>
        <end position="48"/>
    </location>
</feature>
<sequence>MRSERPSLRQKKNGTRNTNEIRKAIIESNDANIKLNPNQSTADPSSQQEDGEQQLHPFFSSFHIPVHQLPVHPRAAPFRRAFTTSKHAVEVFGSGGVVAERPTPD</sequence>
<protein>
    <submittedName>
        <fullName evidence="2">Uncharacterized protein orf105-h</fullName>
    </submittedName>
</protein>
<dbReference type="GeneID" id="4267117"/>
<evidence type="ECO:0000256" key="1">
    <source>
        <dbReference type="SAM" id="MobiDB-lite"/>
    </source>
</evidence>
<gene>
    <name evidence="2" type="primary">orf105-h</name>
</gene>